<accession>A0A7T0PAA3</accession>
<dbReference type="InterPro" id="IPR019795">
    <property type="entry name" value="Globin_bac-like_CS"/>
</dbReference>
<keyword evidence="8" id="KW-1185">Reference proteome</keyword>
<evidence type="ECO:0000256" key="4">
    <source>
        <dbReference type="ARBA" id="ARBA00022723"/>
    </source>
</evidence>
<dbReference type="InterPro" id="IPR009050">
    <property type="entry name" value="Globin-like_sf"/>
</dbReference>
<evidence type="ECO:0000256" key="6">
    <source>
        <dbReference type="ARBA" id="ARBA00034496"/>
    </source>
</evidence>
<dbReference type="Proteomes" id="UP000594681">
    <property type="component" value="Chromosome"/>
</dbReference>
<dbReference type="InterPro" id="IPR012292">
    <property type="entry name" value="Globin/Proto"/>
</dbReference>
<gene>
    <name evidence="7" type="ORF">G7Y31_09675</name>
</gene>
<dbReference type="AlphaFoldDB" id="A0A7T0PAA3"/>
<keyword evidence="4" id="KW-0479">Metal-binding</keyword>
<comment type="similarity">
    <text evidence="6">Belongs to the truncated hemoglobin family. Group II subfamily.</text>
</comment>
<dbReference type="KEGG" id="cliz:G7Y31_09675"/>
<dbReference type="PROSITE" id="PS01213">
    <property type="entry name" value="GLOBIN_FAM_2"/>
    <property type="match status" value="1"/>
</dbReference>
<dbReference type="GO" id="GO:0005344">
    <property type="term" value="F:oxygen carrier activity"/>
    <property type="evidence" value="ECO:0007669"/>
    <property type="project" value="InterPro"/>
</dbReference>
<evidence type="ECO:0000313" key="8">
    <source>
        <dbReference type="Proteomes" id="UP000594681"/>
    </source>
</evidence>
<reference evidence="7 8" key="1">
    <citation type="submission" date="2020-11" db="EMBL/GenBank/DDBJ databases">
        <title>Corynebacterium sp. ZJ-599.</title>
        <authorList>
            <person name="Zhou J."/>
        </authorList>
    </citation>
    <scope>NUCLEOTIDE SEQUENCE [LARGE SCALE GENOMIC DNA]</scope>
    <source>
        <strain evidence="7 8">ZJ-599</strain>
    </source>
</reference>
<keyword evidence="3" id="KW-0349">Heme</keyword>
<dbReference type="RefSeq" id="WP_165009688.1">
    <property type="nucleotide sequence ID" value="NZ_CP064954.1"/>
</dbReference>
<protein>
    <submittedName>
        <fullName evidence="7">Globin</fullName>
    </submittedName>
</protein>
<dbReference type="GO" id="GO:0019825">
    <property type="term" value="F:oxygen binding"/>
    <property type="evidence" value="ECO:0007669"/>
    <property type="project" value="InterPro"/>
</dbReference>
<evidence type="ECO:0000256" key="1">
    <source>
        <dbReference type="ARBA" id="ARBA00001971"/>
    </source>
</evidence>
<dbReference type="GO" id="GO:0046872">
    <property type="term" value="F:metal ion binding"/>
    <property type="evidence" value="ECO:0007669"/>
    <property type="project" value="UniProtKB-KW"/>
</dbReference>
<organism evidence="7 8">
    <name type="scientific">Corynebacterium lizhenjunii</name>
    <dbReference type="NCBI Taxonomy" id="2709394"/>
    <lineage>
        <taxon>Bacteria</taxon>
        <taxon>Bacillati</taxon>
        <taxon>Actinomycetota</taxon>
        <taxon>Actinomycetes</taxon>
        <taxon>Mycobacteriales</taxon>
        <taxon>Corynebacteriaceae</taxon>
        <taxon>Corynebacterium</taxon>
    </lineage>
</organism>
<dbReference type="InterPro" id="IPR044203">
    <property type="entry name" value="GlbO/GLB3-like"/>
</dbReference>
<dbReference type="Pfam" id="PF01152">
    <property type="entry name" value="Bac_globin"/>
    <property type="match status" value="1"/>
</dbReference>
<dbReference type="GO" id="GO:0020037">
    <property type="term" value="F:heme binding"/>
    <property type="evidence" value="ECO:0007669"/>
    <property type="project" value="InterPro"/>
</dbReference>
<dbReference type="CDD" id="cd14771">
    <property type="entry name" value="TrHb2_Mt-trHbO-like_O"/>
    <property type="match status" value="1"/>
</dbReference>
<dbReference type="InterPro" id="IPR001486">
    <property type="entry name" value="Hemoglobin_trunc"/>
</dbReference>
<evidence type="ECO:0000256" key="2">
    <source>
        <dbReference type="ARBA" id="ARBA00022448"/>
    </source>
</evidence>
<evidence type="ECO:0000256" key="3">
    <source>
        <dbReference type="ARBA" id="ARBA00022617"/>
    </source>
</evidence>
<dbReference type="PANTHER" id="PTHR47366">
    <property type="entry name" value="TWO-ON-TWO HEMOGLOBIN-3"/>
    <property type="match status" value="1"/>
</dbReference>
<keyword evidence="5" id="KW-0408">Iron</keyword>
<dbReference type="SUPFAM" id="SSF46458">
    <property type="entry name" value="Globin-like"/>
    <property type="match status" value="1"/>
</dbReference>
<dbReference type="Gene3D" id="1.10.490.10">
    <property type="entry name" value="Globins"/>
    <property type="match status" value="1"/>
</dbReference>
<keyword evidence="2" id="KW-0813">Transport</keyword>
<evidence type="ECO:0000256" key="5">
    <source>
        <dbReference type="ARBA" id="ARBA00023004"/>
    </source>
</evidence>
<comment type="cofactor">
    <cofactor evidence="1">
        <name>heme</name>
        <dbReference type="ChEBI" id="CHEBI:30413"/>
    </cofactor>
</comment>
<dbReference type="PANTHER" id="PTHR47366:SF1">
    <property type="entry name" value="TWO-ON-TWO HEMOGLOBIN-3"/>
    <property type="match status" value="1"/>
</dbReference>
<name>A0A7T0PAA3_9CORY</name>
<proteinExistence type="inferred from homology"/>
<dbReference type="EMBL" id="CP064954">
    <property type="protein sequence ID" value="QPK78796.1"/>
    <property type="molecule type" value="Genomic_DNA"/>
</dbReference>
<sequence>MTVYEDIGGEATFDRLVAGFYAQVTEDDILGPMYPADDLAGAQERLKWFLIQFWGGPTDYQERRGHPRLRMRHAHYHVDPAAAQRWLDLMNNSLEQIEEETIPPAYRHLLVDHFERVAAMLVNQSAPPAGGDYTPR</sequence>
<evidence type="ECO:0000313" key="7">
    <source>
        <dbReference type="EMBL" id="QPK78796.1"/>
    </source>
</evidence>